<evidence type="ECO:0008006" key="4">
    <source>
        <dbReference type="Google" id="ProtNLM"/>
    </source>
</evidence>
<dbReference type="PROSITE" id="PS51257">
    <property type="entry name" value="PROKAR_LIPOPROTEIN"/>
    <property type="match status" value="1"/>
</dbReference>
<evidence type="ECO:0000313" key="3">
    <source>
        <dbReference type="Proteomes" id="UP000182257"/>
    </source>
</evidence>
<feature type="chain" id="PRO_5010325354" description="Lipoprotein" evidence="1">
    <location>
        <begin position="23"/>
        <end position="546"/>
    </location>
</feature>
<dbReference type="EMBL" id="FNRF01000003">
    <property type="protein sequence ID" value="SEA60966.1"/>
    <property type="molecule type" value="Genomic_DNA"/>
</dbReference>
<evidence type="ECO:0000256" key="1">
    <source>
        <dbReference type="SAM" id="SignalP"/>
    </source>
</evidence>
<protein>
    <recommendedName>
        <fullName evidence="4">Lipoprotein</fullName>
    </recommendedName>
</protein>
<accession>A0A1H4CKJ9</accession>
<organism evidence="2 3">
    <name type="scientific">Xylanibacter ruminicola</name>
    <name type="common">Prevotella ruminicola</name>
    <dbReference type="NCBI Taxonomy" id="839"/>
    <lineage>
        <taxon>Bacteria</taxon>
        <taxon>Pseudomonadati</taxon>
        <taxon>Bacteroidota</taxon>
        <taxon>Bacteroidia</taxon>
        <taxon>Bacteroidales</taxon>
        <taxon>Prevotellaceae</taxon>
        <taxon>Xylanibacter</taxon>
    </lineage>
</organism>
<dbReference type="AlphaFoldDB" id="A0A1H4CKJ9"/>
<name>A0A1H4CKJ9_XYLRU</name>
<dbReference type="RefSeq" id="WP_139208981.1">
    <property type="nucleotide sequence ID" value="NZ_FNRF01000003.1"/>
</dbReference>
<sequence length="546" mass="60039">MKHISITALAIAAIMMAGCTNGYDDMMPQQPGQQAQSANRVVTLTTTVGFDGNAQTRSLYDDGLKIFAIGDKIAVVYQNTSGEMVKQEVTLALADIKNNGKYARLTITATNPQSDGKLRIVYPASMANDDGTVDMNQIYNEQDGSLDTFGNKYDVAAYDGKLDGAALPKNAPLSNQLAVCNFTIKDDGNAFITSSITKLTIKNGKDVYHVTTSYLNNIWVGIKPITSGDIEVYAAKRKELYRKKVTSNTSLAANTITPINIKVSLIEGATSGLFTANEDGDLIYFSRGNLTTMFTSHWDNWSFADKQYGYIGQAPGNTCIDIDDRYYGCVVDLFGWSTNANTNYFGVNVSDEDETYMGDFYDWGIANIRNGGGRNKWRTPSATEYTHLLFQRSGTTINGVSNARFVRAYIGNYKTGGLILFPDHYVHPDELKLPGSQFINNRAHSEADGAGTYDLYTTYEWLQMEAAGAVFLPAAGLRVGTEVAVRYYGQRQGYHTSSIYAGVYVWTMGTDLRRLGSSTECSFETGIWEKNRHVGCSVRLIGPVEQ</sequence>
<reference evidence="2 3" key="1">
    <citation type="submission" date="2016-10" db="EMBL/GenBank/DDBJ databases">
        <authorList>
            <person name="de Groot N.N."/>
        </authorList>
    </citation>
    <scope>NUCLEOTIDE SEQUENCE [LARGE SCALE GENOMIC DNA]</scope>
    <source>
        <strain evidence="2 3">D31d</strain>
    </source>
</reference>
<dbReference type="OrthoDB" id="1080756at2"/>
<proteinExistence type="predicted"/>
<evidence type="ECO:0000313" key="2">
    <source>
        <dbReference type="EMBL" id="SEA60966.1"/>
    </source>
</evidence>
<dbReference type="Proteomes" id="UP000182257">
    <property type="component" value="Unassembled WGS sequence"/>
</dbReference>
<keyword evidence="1" id="KW-0732">Signal</keyword>
<gene>
    <name evidence="2" type="ORF">SAMN05216462_2014</name>
</gene>
<feature type="signal peptide" evidence="1">
    <location>
        <begin position="1"/>
        <end position="22"/>
    </location>
</feature>